<name>A0AAW1R5R6_9CHLO</name>
<dbReference type="EMBL" id="JALJOR010000001">
    <property type="protein sequence ID" value="KAK9829132.1"/>
    <property type="molecule type" value="Genomic_DNA"/>
</dbReference>
<feature type="compositionally biased region" description="Low complexity" evidence="1">
    <location>
        <begin position="418"/>
        <end position="427"/>
    </location>
</feature>
<reference evidence="2 3" key="1">
    <citation type="journal article" date="2024" name="Nat. Commun.">
        <title>Phylogenomics reveals the evolutionary origins of lichenization in chlorophyte algae.</title>
        <authorList>
            <person name="Puginier C."/>
            <person name="Libourel C."/>
            <person name="Otte J."/>
            <person name="Skaloud P."/>
            <person name="Haon M."/>
            <person name="Grisel S."/>
            <person name="Petersen M."/>
            <person name="Berrin J.G."/>
            <person name="Delaux P.M."/>
            <person name="Dal Grande F."/>
            <person name="Keller J."/>
        </authorList>
    </citation>
    <scope>NUCLEOTIDE SEQUENCE [LARGE SCALE GENOMIC DNA]</scope>
    <source>
        <strain evidence="2 3">SAG 2043</strain>
    </source>
</reference>
<protein>
    <recommendedName>
        <fullName evidence="4">Vacuolar protein sorting-associated protein 13 DH-like domain-containing protein</fullName>
    </recommendedName>
</protein>
<dbReference type="InterPro" id="IPR039782">
    <property type="entry name" value="VPS13B"/>
</dbReference>
<dbReference type="PANTHER" id="PTHR12517:SF0">
    <property type="entry name" value="INTERMEMBRANE LIPID TRANSFER PROTEIN VPS13B"/>
    <property type="match status" value="1"/>
</dbReference>
<proteinExistence type="predicted"/>
<comment type="caution">
    <text evidence="2">The sequence shown here is derived from an EMBL/GenBank/DDBJ whole genome shotgun (WGS) entry which is preliminary data.</text>
</comment>
<dbReference type="Proteomes" id="UP001489004">
    <property type="component" value="Unassembled WGS sequence"/>
</dbReference>
<accession>A0AAW1R5R6</accession>
<feature type="region of interest" description="Disordered" evidence="1">
    <location>
        <begin position="915"/>
        <end position="939"/>
    </location>
</feature>
<evidence type="ECO:0000256" key="1">
    <source>
        <dbReference type="SAM" id="MobiDB-lite"/>
    </source>
</evidence>
<feature type="region of interest" description="Disordered" evidence="1">
    <location>
        <begin position="415"/>
        <end position="441"/>
    </location>
</feature>
<evidence type="ECO:0000313" key="3">
    <source>
        <dbReference type="Proteomes" id="UP001489004"/>
    </source>
</evidence>
<organism evidence="2 3">
    <name type="scientific">[Myrmecia] bisecta</name>
    <dbReference type="NCBI Taxonomy" id="41462"/>
    <lineage>
        <taxon>Eukaryota</taxon>
        <taxon>Viridiplantae</taxon>
        <taxon>Chlorophyta</taxon>
        <taxon>core chlorophytes</taxon>
        <taxon>Trebouxiophyceae</taxon>
        <taxon>Trebouxiales</taxon>
        <taxon>Trebouxiaceae</taxon>
        <taxon>Myrmecia</taxon>
    </lineage>
</organism>
<gene>
    <name evidence="2" type="ORF">WJX72_004063</name>
</gene>
<sequence>MSAVTLAIEQTSAWGENVALDAAGFPLEPPLETKMVSLSLQTLGVSFLYAQSCTRAPGHIWMLRSASGTSRSAPAPSLQPAAVFRCTLNISNKQTGPGSSAGSADVVLEAEALQLRLFGLCVEEAAVIARHVQLVSLPASRPTDAVMRPPAGPSTQLGIRAMVKGLQLELSESRLPMIHASGTATGPAAHASPARLVAQVEDVVLILDDALAGAGSRGWLGDGVAQAQLVDLSLVAAAVSLWGAGLPHAGLPVMILDDLRCGLFSVSAAVASRPGPMEISLGDKGPGFMSWSGSGESWICWRYAHPRALTSLLVAGVPCMLEHAEFEISYFDHDLDDYAVLPCRCQVWAGDGCQDMAAAGHMDGHEGSELVDLLLIPQVHLADEWQLCWDCPADLKHCNAAYLFKRLLVNPTFPDPPSEAAASPAADTGSLSGPDHGHSQRLGARQDVLPVPLTLALQAHTLRVAFLLEQPSSDMPSAGNVSGRLDEVAAAHLQDFQGSLHKWPDAVSVAFLSHLRVSYNDSSALTEETLLDSFRLSCRVDSCKPALSTVPPVARPLHAAHSGPMPTANSSAEGGSQMAEQLPLHLPTGQHLTMPRPRPQQPGLSVGLRVGEGPLVVRLRVAPLDMELQQSRSELMIELPAHQGCEFGASSGPSQDLFALRSRPATAAQGQPGTMCQLQLWMGGGDGWSVPLPLDESSPQVQPLRAAGLGDGAPLSPTSRRASTLGTIYCGVTVPDGGTGQVAITFWPPFFLHNTLPLAVECCVSRAAPAGNDIDEQAAGVQHNIGGSTDVICSPSVPPHGEIGLVAAKESSERVSLRMASTLIDIFNPTGRQRLYLAAPDGATTMITYRVLFSRGHLHLVLFHDHQPPCIVRNATARPLLVGYFPPVVNKLGEVQYEAPAVAVRVEPEAELECDLQPPERPCGGEAGRPVGSGQEGGAEDVTWDVREDEEAFLETITNPPPDEPPAAMIKFCAPGSHDWSQPCALTPGTCTAGGCTISISRSCASWRICIQPDQPKTSTQPSPAQQALEAIRPLALSIHCASLQLSVWDDERRRFLGPAPPSTAALIAGSPAARELFCVTLDSLCMDVARYCHLGAADVAGVAWHAPPAVLAAGKGAAAERQPEARAQGGLEALDSSRVVMLLRVAAEALQWDSFLDSSSYPVVCTTLASSSAAAAVSGARGKQVAALILHAEVHHGVATFPLPPIPLQGPQKLDAAGLAAVKLDAAALLDSELFSEATAASASRLLVENLHIGRIHVLFDIHVSDGSAHIPIALDTHRSPLYLPTVVGQGLLFRPSVLLHGLLAHYMAEALLNAPQMLGSLELLFNPTGLIQSVTQGFQDLVALPLAAIEARSPSQFITGVGLGSASLLRHLSGWTLTSISGFSSAFSRVLERTLVSRSAVRGGLPPSHANPQALSAGLASGLYGLYGGVTAGVTGIVRAPMDGYSDGSGVLLGLGRGLLGAVGLPLSGALDLVSAVSSGLASSTGVSHRTHPRRPGRVTADGEVRSSRARFLKHLQPLDAPDALDQLVASRRQYVAHCEAASLTVFRGVSGPQSRGYAESYAIRRPCLLLTHDALIVLSDGGLFAAVELPLQGAKIHEEFGAHRLSVYSAVASCIGRAELVPQGVQLHIRLGLPEWLHLLPQLRHRAQAAPEKSTS</sequence>
<dbReference type="PANTHER" id="PTHR12517">
    <property type="entry name" value="VACUOLAR PROTEIN SORTING-ASSOCIATED PROTEIN 13B"/>
    <property type="match status" value="1"/>
</dbReference>
<evidence type="ECO:0008006" key="4">
    <source>
        <dbReference type="Google" id="ProtNLM"/>
    </source>
</evidence>
<keyword evidence="3" id="KW-1185">Reference proteome</keyword>
<evidence type="ECO:0000313" key="2">
    <source>
        <dbReference type="EMBL" id="KAK9829132.1"/>
    </source>
</evidence>
<feature type="region of interest" description="Disordered" evidence="1">
    <location>
        <begin position="1485"/>
        <end position="1505"/>
    </location>
</feature>